<dbReference type="Proteomes" id="UP000823399">
    <property type="component" value="Unassembled WGS sequence"/>
</dbReference>
<dbReference type="SUPFAM" id="SSF53697">
    <property type="entry name" value="SIS domain"/>
    <property type="match status" value="1"/>
</dbReference>
<keyword evidence="3" id="KW-1185">Reference proteome</keyword>
<reference evidence="2" key="1">
    <citation type="journal article" date="2020" name="New Phytol.">
        <title>Comparative genomics reveals dynamic genome evolution in host specialist ectomycorrhizal fungi.</title>
        <authorList>
            <person name="Lofgren L.A."/>
            <person name="Nguyen N.H."/>
            <person name="Vilgalys R."/>
            <person name="Ruytinx J."/>
            <person name="Liao H.L."/>
            <person name="Branco S."/>
            <person name="Kuo A."/>
            <person name="LaButti K."/>
            <person name="Lipzen A."/>
            <person name="Andreopoulos W."/>
            <person name="Pangilinan J."/>
            <person name="Riley R."/>
            <person name="Hundley H."/>
            <person name="Na H."/>
            <person name="Barry K."/>
            <person name="Grigoriev I.V."/>
            <person name="Stajich J.E."/>
            <person name="Kennedy P.G."/>
        </authorList>
    </citation>
    <scope>NUCLEOTIDE SEQUENCE</scope>
    <source>
        <strain evidence="2">FC423</strain>
    </source>
</reference>
<dbReference type="OrthoDB" id="2665331at2759"/>
<dbReference type="GeneID" id="64703249"/>
<dbReference type="RefSeq" id="XP_041298091.1">
    <property type="nucleotide sequence ID" value="XM_041440990.1"/>
</dbReference>
<dbReference type="Gene3D" id="3.40.50.10490">
    <property type="entry name" value="Glucose-6-phosphate isomerase like protein, domain 1"/>
    <property type="match status" value="1"/>
</dbReference>
<dbReference type="GO" id="GO:0006047">
    <property type="term" value="P:UDP-N-acetylglucosamine metabolic process"/>
    <property type="evidence" value="ECO:0007669"/>
    <property type="project" value="TreeGrafter"/>
</dbReference>
<accession>A0A9P7JZ49</accession>
<dbReference type="Gene3D" id="3.60.20.10">
    <property type="entry name" value="Glutamine Phosphoribosylpyrophosphate, subunit 1, domain 1"/>
    <property type="match status" value="1"/>
</dbReference>
<name>A0A9P7JZ49_9AGAM</name>
<dbReference type="GO" id="GO:0097367">
    <property type="term" value="F:carbohydrate derivative binding"/>
    <property type="evidence" value="ECO:0007669"/>
    <property type="project" value="InterPro"/>
</dbReference>
<dbReference type="GO" id="GO:0006002">
    <property type="term" value="P:fructose 6-phosphate metabolic process"/>
    <property type="evidence" value="ECO:0007669"/>
    <property type="project" value="TreeGrafter"/>
</dbReference>
<dbReference type="PANTHER" id="PTHR10937:SF0">
    <property type="entry name" value="GLUTAMINE--FRUCTOSE-6-PHOSPHATE TRANSAMINASE (ISOMERIZING)"/>
    <property type="match status" value="1"/>
</dbReference>
<dbReference type="GO" id="GO:0004360">
    <property type="term" value="F:glutamine-fructose-6-phosphate transaminase (isomerizing) activity"/>
    <property type="evidence" value="ECO:0007669"/>
    <property type="project" value="TreeGrafter"/>
</dbReference>
<dbReference type="EMBL" id="JABBWM010000005">
    <property type="protein sequence ID" value="KAG2117202.1"/>
    <property type="molecule type" value="Genomic_DNA"/>
</dbReference>
<dbReference type="GO" id="GO:0006487">
    <property type="term" value="P:protein N-linked glycosylation"/>
    <property type="evidence" value="ECO:0007669"/>
    <property type="project" value="TreeGrafter"/>
</dbReference>
<evidence type="ECO:0000313" key="3">
    <source>
        <dbReference type="Proteomes" id="UP000823399"/>
    </source>
</evidence>
<dbReference type="AlphaFoldDB" id="A0A9P7JZ49"/>
<organism evidence="2 3">
    <name type="scientific">Suillus discolor</name>
    <dbReference type="NCBI Taxonomy" id="1912936"/>
    <lineage>
        <taxon>Eukaryota</taxon>
        <taxon>Fungi</taxon>
        <taxon>Dikarya</taxon>
        <taxon>Basidiomycota</taxon>
        <taxon>Agaricomycotina</taxon>
        <taxon>Agaricomycetes</taxon>
        <taxon>Agaricomycetidae</taxon>
        <taxon>Boletales</taxon>
        <taxon>Suillineae</taxon>
        <taxon>Suillaceae</taxon>
        <taxon>Suillus</taxon>
    </lineage>
</organism>
<dbReference type="InterPro" id="IPR029055">
    <property type="entry name" value="Ntn_hydrolases_N"/>
</dbReference>
<protein>
    <submittedName>
        <fullName evidence="2">Uncharacterized protein</fullName>
    </submittedName>
</protein>
<evidence type="ECO:0000313" key="2">
    <source>
        <dbReference type="EMBL" id="KAG2117202.1"/>
    </source>
</evidence>
<dbReference type="InterPro" id="IPR046348">
    <property type="entry name" value="SIS_dom_sf"/>
</dbReference>
<evidence type="ECO:0000256" key="1">
    <source>
        <dbReference type="SAM" id="MobiDB-lite"/>
    </source>
</evidence>
<sequence>MSSLLERKLTPKPKAMIDVPTSPTSRLAPPSLPKVFRRWSCNFMSEDGMPQPIEFFIASDASAIVEHTKRILYLEDDDIAHIAEGQLHIRRLRRDESDKAEIPAIRNIETLEIEIAEIMKGKFDYFMQKEIYEQPESVVNTMRRHMNFDDLKIMLGGLRAYLQIMYRGHRIVFCAYGTSEDFGY</sequence>
<proteinExistence type="predicted"/>
<dbReference type="PANTHER" id="PTHR10937">
    <property type="entry name" value="GLUCOSAMINE--FRUCTOSE-6-PHOSPHATE AMINOTRANSFERASE, ISOMERIZING"/>
    <property type="match status" value="1"/>
</dbReference>
<feature type="region of interest" description="Disordered" evidence="1">
    <location>
        <begin position="1"/>
        <end position="25"/>
    </location>
</feature>
<comment type="caution">
    <text evidence="2">The sequence shown here is derived from an EMBL/GenBank/DDBJ whole genome shotgun (WGS) entry which is preliminary data.</text>
</comment>
<gene>
    <name evidence="2" type="ORF">F5147DRAFT_768587</name>
</gene>